<proteinExistence type="predicted"/>
<dbReference type="Pfam" id="PF07521">
    <property type="entry name" value="RMMBL"/>
    <property type="match status" value="1"/>
</dbReference>
<dbReference type="RefSeq" id="WP_084113673.1">
    <property type="nucleotide sequence ID" value="NZ_FWXH01000002.1"/>
</dbReference>
<name>A0A1W1X2D2_9CLOT</name>
<dbReference type="Pfam" id="PF10996">
    <property type="entry name" value="Beta-Casp"/>
    <property type="match status" value="1"/>
</dbReference>
<evidence type="ECO:0000313" key="5">
    <source>
        <dbReference type="Proteomes" id="UP000192468"/>
    </source>
</evidence>
<dbReference type="GO" id="GO:0004521">
    <property type="term" value="F:RNA endonuclease activity"/>
    <property type="evidence" value="ECO:0007669"/>
    <property type="project" value="TreeGrafter"/>
</dbReference>
<evidence type="ECO:0000259" key="2">
    <source>
        <dbReference type="SMART" id="SM00849"/>
    </source>
</evidence>
<gene>
    <name evidence="4" type="ORF">SAMN02745134_00487</name>
</gene>
<evidence type="ECO:0000256" key="1">
    <source>
        <dbReference type="ARBA" id="ARBA00022801"/>
    </source>
</evidence>
<dbReference type="InterPro" id="IPR036866">
    <property type="entry name" value="RibonucZ/Hydroxyglut_hydro"/>
</dbReference>
<dbReference type="OrthoDB" id="9803916at2"/>
<evidence type="ECO:0000313" key="4">
    <source>
        <dbReference type="EMBL" id="SMC18057.1"/>
    </source>
</evidence>
<dbReference type="STRING" id="1121291.SAMN02745134_00487"/>
<dbReference type="SMART" id="SM01027">
    <property type="entry name" value="Beta-Casp"/>
    <property type="match status" value="1"/>
</dbReference>
<dbReference type="AlphaFoldDB" id="A0A1W1X2D2"/>
<dbReference type="Pfam" id="PF00753">
    <property type="entry name" value="Lactamase_B"/>
    <property type="match status" value="1"/>
</dbReference>
<protein>
    <submittedName>
        <fullName evidence="4">Metallo-beta-lactamase family protein</fullName>
    </submittedName>
</protein>
<feature type="domain" description="Beta-Casp" evidence="3">
    <location>
        <begin position="253"/>
        <end position="378"/>
    </location>
</feature>
<dbReference type="SUPFAM" id="SSF56281">
    <property type="entry name" value="Metallo-hydrolase/oxidoreductase"/>
    <property type="match status" value="1"/>
</dbReference>
<dbReference type="SMART" id="SM00849">
    <property type="entry name" value="Lactamase_B"/>
    <property type="match status" value="1"/>
</dbReference>
<dbReference type="Gene3D" id="3.60.15.10">
    <property type="entry name" value="Ribonuclease Z/Hydroxyacylglutathione hydrolase-like"/>
    <property type="match status" value="1"/>
</dbReference>
<dbReference type="Gene3D" id="3.40.50.10890">
    <property type="match status" value="1"/>
</dbReference>
<dbReference type="InterPro" id="IPR022712">
    <property type="entry name" value="Beta_Casp"/>
</dbReference>
<dbReference type="Proteomes" id="UP000192468">
    <property type="component" value="Unassembled WGS sequence"/>
</dbReference>
<reference evidence="4 5" key="1">
    <citation type="submission" date="2017-04" db="EMBL/GenBank/DDBJ databases">
        <authorList>
            <person name="Afonso C.L."/>
            <person name="Miller P.J."/>
            <person name="Scott M.A."/>
            <person name="Spackman E."/>
            <person name="Goraichik I."/>
            <person name="Dimitrov K.M."/>
            <person name="Suarez D.L."/>
            <person name="Swayne D.E."/>
        </authorList>
    </citation>
    <scope>NUCLEOTIDE SEQUENCE [LARGE SCALE GENOMIC DNA]</scope>
    <source>
        <strain evidence="4 5">DSM 12555</strain>
    </source>
</reference>
<dbReference type="GO" id="GO:0016787">
    <property type="term" value="F:hydrolase activity"/>
    <property type="evidence" value="ECO:0007669"/>
    <property type="project" value="UniProtKB-KW"/>
</dbReference>
<dbReference type="EMBL" id="FWXH01000002">
    <property type="protein sequence ID" value="SMC18057.1"/>
    <property type="molecule type" value="Genomic_DNA"/>
</dbReference>
<feature type="domain" description="Metallo-beta-lactamase" evidence="2">
    <location>
        <begin position="13"/>
        <end position="248"/>
    </location>
</feature>
<dbReference type="InterPro" id="IPR001279">
    <property type="entry name" value="Metallo-B-lactamas"/>
</dbReference>
<organism evidence="4 5">
    <name type="scientific">Clostridium acidisoli DSM 12555</name>
    <dbReference type="NCBI Taxonomy" id="1121291"/>
    <lineage>
        <taxon>Bacteria</taxon>
        <taxon>Bacillati</taxon>
        <taxon>Bacillota</taxon>
        <taxon>Clostridia</taxon>
        <taxon>Eubacteriales</taxon>
        <taxon>Clostridiaceae</taxon>
        <taxon>Clostridium</taxon>
    </lineage>
</organism>
<dbReference type="PANTHER" id="PTHR11203">
    <property type="entry name" value="CLEAVAGE AND POLYADENYLATION SPECIFICITY FACTOR FAMILY MEMBER"/>
    <property type="match status" value="1"/>
</dbReference>
<dbReference type="CDD" id="cd16295">
    <property type="entry name" value="TTHA0252-CPSF-like_MBL-fold"/>
    <property type="match status" value="1"/>
</dbReference>
<dbReference type="InterPro" id="IPR050698">
    <property type="entry name" value="MBL"/>
</dbReference>
<keyword evidence="1" id="KW-0378">Hydrolase</keyword>
<dbReference type="PANTHER" id="PTHR11203:SF37">
    <property type="entry name" value="INTEGRATOR COMPLEX SUBUNIT 11"/>
    <property type="match status" value="1"/>
</dbReference>
<evidence type="ECO:0000259" key="3">
    <source>
        <dbReference type="SMART" id="SM01027"/>
    </source>
</evidence>
<keyword evidence="5" id="KW-1185">Reference proteome</keyword>
<accession>A0A1W1X2D2</accession>
<sequence length="510" mass="57649">MEIEFYGAAGCVTGSCHILHVNGKKVLLDCGLYQGKDEKEIGNDGFNFNPKEIDYVILSHAHIDHSGRIPLLYKKGFKGKIICTEATRDLCSVMLLDSGHIQEMEVEWKNRKRKRQGARPLEPLYTSAIASLSMYLFEAISYDKITEIFDGFKVRFKDAGHLLGSAFVELFIKEDDRDEIKVVYTGDVGNKNIPIIRDPSKIDYADYLIMETTYGDRIHDTMNDQINQLANIIKETFARGGNVIIPSFAVGRAQEILYELDKYIENNEFYDLKVFLDSPLGAESTKIFERHINCFDDETRNKFENGNNPLDFKGLVFTNSLEDSLQINKIATGAVVISASGMCDAGRIKHHLKHNLWRNECSIVFVGYQAEGTLGSAILNGARKVKLFGEEIAVNAHIYSLQGLSGHADRNGLFQWVKAFSRKPNKIFLVHGESKAEESFKKLLDDNGYDSKIVKIGEIANINDGTYMKRESRNVNLKNQLLKYLDSLDDIDEVSRESIILKIKDIIKNS</sequence>
<dbReference type="InterPro" id="IPR011108">
    <property type="entry name" value="RMMBL"/>
</dbReference>